<evidence type="ECO:0000313" key="3">
    <source>
        <dbReference type="Proteomes" id="UP000597206"/>
    </source>
</evidence>
<sequence>MLLSFVRVIGLFALLNLIFIGFATTSQAAPAHQVSATYTYEIQWAKCQYQVTEKKQQAGCFSALITQLREAAKKAPDNPNVNTLLAINIASLAGVSGVTKALGLIKEAKGILEEVIKKHPHAMHGAPYVTLGALYYRAPGWPISFGNDDKAKTLLEEGLKLNPYNSTTNYFYADFLAEQGEKQQAIIVLKKTLTYPSDPDYPVTNAGRKKDIETLLNKLQGH</sequence>
<evidence type="ECO:0000256" key="1">
    <source>
        <dbReference type="SAM" id="SignalP"/>
    </source>
</evidence>
<dbReference type="Proteomes" id="UP000597206">
    <property type="component" value="Unassembled WGS sequence"/>
</dbReference>
<dbReference type="EMBL" id="JADPMR010000001">
    <property type="protein sequence ID" value="MBF8999585.1"/>
    <property type="molecule type" value="Genomic_DNA"/>
</dbReference>
<dbReference type="SUPFAM" id="SSF48452">
    <property type="entry name" value="TPR-like"/>
    <property type="match status" value="1"/>
</dbReference>
<evidence type="ECO:0000313" key="2">
    <source>
        <dbReference type="EMBL" id="MBF8999585.1"/>
    </source>
</evidence>
<protein>
    <submittedName>
        <fullName evidence="2">Tetratricopeptide repeat protein</fullName>
    </submittedName>
</protein>
<organism evidence="2 3">
    <name type="scientific">Vibrio nitrifigilis</name>
    <dbReference type="NCBI Taxonomy" id="2789781"/>
    <lineage>
        <taxon>Bacteria</taxon>
        <taxon>Pseudomonadati</taxon>
        <taxon>Pseudomonadota</taxon>
        <taxon>Gammaproteobacteria</taxon>
        <taxon>Vibrionales</taxon>
        <taxon>Vibrionaceae</taxon>
        <taxon>Vibrio</taxon>
    </lineage>
</organism>
<dbReference type="Gene3D" id="1.25.40.10">
    <property type="entry name" value="Tetratricopeptide repeat domain"/>
    <property type="match status" value="1"/>
</dbReference>
<keyword evidence="1" id="KW-0732">Signal</keyword>
<reference evidence="2 3" key="1">
    <citation type="submission" date="2020-11" db="EMBL/GenBank/DDBJ databases">
        <title>Vibrio nitrifigilis sp. nov., a marine nitrogen-fixing bacterium isolated from the lagoon sediment of an islet inside an atoll.</title>
        <authorList>
            <person name="Wang L.-T."/>
            <person name="Shieh W.Y."/>
        </authorList>
    </citation>
    <scope>NUCLEOTIDE SEQUENCE [LARGE SCALE GENOMIC DNA]</scope>
    <source>
        <strain evidence="2 3">NFV-1</strain>
    </source>
</reference>
<dbReference type="InterPro" id="IPR011990">
    <property type="entry name" value="TPR-like_helical_dom_sf"/>
</dbReference>
<keyword evidence="3" id="KW-1185">Reference proteome</keyword>
<accession>A0ABS0GB09</accession>
<comment type="caution">
    <text evidence="2">The sequence shown here is derived from an EMBL/GenBank/DDBJ whole genome shotgun (WGS) entry which is preliminary data.</text>
</comment>
<gene>
    <name evidence="2" type="ORF">I1A42_03245</name>
</gene>
<name>A0ABS0GB09_9VIBR</name>
<feature type="chain" id="PRO_5045368553" evidence="1">
    <location>
        <begin position="29"/>
        <end position="222"/>
    </location>
</feature>
<dbReference type="RefSeq" id="WP_196122633.1">
    <property type="nucleotide sequence ID" value="NZ_JADPMR010000001.1"/>
</dbReference>
<proteinExistence type="predicted"/>
<feature type="signal peptide" evidence="1">
    <location>
        <begin position="1"/>
        <end position="28"/>
    </location>
</feature>